<reference evidence="2 3" key="1">
    <citation type="submission" date="2020-08" db="EMBL/GenBank/DDBJ databases">
        <title>Genome Sequencing of Nocardia wallacei strain FMUON74 and assembly.</title>
        <authorList>
            <person name="Toyokawa M."/>
            <person name="Uesaka K."/>
        </authorList>
    </citation>
    <scope>NUCLEOTIDE SEQUENCE [LARGE SCALE GENOMIC DNA]</scope>
    <source>
        <strain evidence="2 3">FMUON74</strain>
    </source>
</reference>
<feature type="compositionally biased region" description="Gly residues" evidence="1">
    <location>
        <begin position="73"/>
        <end position="86"/>
    </location>
</feature>
<feature type="compositionally biased region" description="Basic and acidic residues" evidence="1">
    <location>
        <begin position="87"/>
        <end position="100"/>
    </location>
</feature>
<evidence type="ECO:0000313" key="2">
    <source>
        <dbReference type="EMBL" id="BCK53318.1"/>
    </source>
</evidence>
<dbReference type="KEGG" id="nwl:NWFMUON74_10900"/>
<proteinExistence type="predicted"/>
<keyword evidence="3" id="KW-1185">Reference proteome</keyword>
<feature type="compositionally biased region" description="Basic and acidic residues" evidence="1">
    <location>
        <begin position="50"/>
        <end position="60"/>
    </location>
</feature>
<dbReference type="EMBL" id="AP023396">
    <property type="protein sequence ID" value="BCK53318.1"/>
    <property type="molecule type" value="Genomic_DNA"/>
</dbReference>
<accession>A0A7G1KE32</accession>
<sequence>MCDRPDGLDPARPDLLEARVCMCGVSLAGHGHRAGLADVIEVVGADDRGMPLGVREREPQGVRYSGGMRESRGGGCVTGRTGVGVGRGEDDRVHQRDTRQKHQYAQGAEIPERPGRARRTGDAAKGGVGAARPGLLAHAAHSRGSVAYTP</sequence>
<evidence type="ECO:0000256" key="1">
    <source>
        <dbReference type="SAM" id="MobiDB-lite"/>
    </source>
</evidence>
<gene>
    <name evidence="2" type="ORF">NWFMUON74_10900</name>
</gene>
<protein>
    <submittedName>
        <fullName evidence="2">Uncharacterized protein</fullName>
    </submittedName>
</protein>
<evidence type="ECO:0000313" key="3">
    <source>
        <dbReference type="Proteomes" id="UP000516173"/>
    </source>
</evidence>
<dbReference type="AlphaFoldDB" id="A0A7G1KE32"/>
<name>A0A7G1KE32_9NOCA</name>
<organism evidence="2 3">
    <name type="scientific">Nocardia wallacei</name>
    <dbReference type="NCBI Taxonomy" id="480035"/>
    <lineage>
        <taxon>Bacteria</taxon>
        <taxon>Bacillati</taxon>
        <taxon>Actinomycetota</taxon>
        <taxon>Actinomycetes</taxon>
        <taxon>Mycobacteriales</taxon>
        <taxon>Nocardiaceae</taxon>
        <taxon>Nocardia</taxon>
    </lineage>
</organism>
<dbReference type="Proteomes" id="UP000516173">
    <property type="component" value="Chromosome"/>
</dbReference>
<feature type="compositionally biased region" description="Basic and acidic residues" evidence="1">
    <location>
        <begin position="110"/>
        <end position="122"/>
    </location>
</feature>
<feature type="region of interest" description="Disordered" evidence="1">
    <location>
        <begin position="50"/>
        <end position="150"/>
    </location>
</feature>